<name>A0A1G7W7U7_9FLAO</name>
<evidence type="ECO:0000313" key="4">
    <source>
        <dbReference type="Proteomes" id="UP000199296"/>
    </source>
</evidence>
<accession>A0A1G7W7U7</accession>
<dbReference type="RefSeq" id="WP_093367017.1">
    <property type="nucleotide sequence ID" value="NZ_FNCW01000005.1"/>
</dbReference>
<proteinExistence type="predicted"/>
<dbReference type="Pfam" id="PF06580">
    <property type="entry name" value="His_kinase"/>
    <property type="match status" value="1"/>
</dbReference>
<keyword evidence="4" id="KW-1185">Reference proteome</keyword>
<evidence type="ECO:0000313" key="3">
    <source>
        <dbReference type="EMBL" id="SDG67869.1"/>
    </source>
</evidence>
<dbReference type="PANTHER" id="PTHR34220:SF7">
    <property type="entry name" value="SENSOR HISTIDINE KINASE YPDA"/>
    <property type="match status" value="1"/>
</dbReference>
<reference evidence="3 4" key="1">
    <citation type="submission" date="2016-10" db="EMBL/GenBank/DDBJ databases">
        <authorList>
            <person name="de Groot N.N."/>
        </authorList>
    </citation>
    <scope>NUCLEOTIDE SEQUENCE [LARGE SCALE GENOMIC DNA]</scope>
    <source>
        <strain evidence="3 4">DSM 19803</strain>
    </source>
</reference>
<gene>
    <name evidence="3" type="ORF">SAMN04488027_10541</name>
</gene>
<feature type="transmembrane region" description="Helical" evidence="1">
    <location>
        <begin position="47"/>
        <end position="70"/>
    </location>
</feature>
<evidence type="ECO:0000256" key="1">
    <source>
        <dbReference type="SAM" id="Phobius"/>
    </source>
</evidence>
<feature type="domain" description="Signal transduction histidine kinase internal region" evidence="2">
    <location>
        <begin position="172"/>
        <end position="250"/>
    </location>
</feature>
<feature type="transmembrane region" description="Helical" evidence="1">
    <location>
        <begin position="12"/>
        <end position="35"/>
    </location>
</feature>
<protein>
    <submittedName>
        <fullName evidence="3">Histidine kinase</fullName>
    </submittedName>
</protein>
<dbReference type="InterPro" id="IPR050640">
    <property type="entry name" value="Bact_2-comp_sensor_kinase"/>
</dbReference>
<sequence>MSKKGQSKISSFFRIIGIALLTTVLLNAIILLVHYGSLLYDHEGQLIYKQIIPQEILLTFLFLLSLFWSHSKISDYFNSSIFLERKPVHKAIIEILTVVLISLLLLHLVLFIPFNLLYPDVDPIPEQLRTAYVLTCFFSLFFYFFVEREKSQKIFQAELIRSAQLQKENFQAQLQHLKNQVNPHFLFNSLNVLGSLIKKDRAQAVVFVNRLSDVYRAFLDFSDQQLIPLEKELELTKAYIYLLSTRFGSNIRFDIDVESKYLSCQLPPGSLQMLVENAVKHNASTIRNPLIISVFTEHQKLVVHNNIRPRKEGVKSTGSGLVNIKKRYRFLSNQEVELKENSSEFTVKLPLLKAEKQ</sequence>
<keyword evidence="3" id="KW-0418">Kinase</keyword>
<dbReference type="PANTHER" id="PTHR34220">
    <property type="entry name" value="SENSOR HISTIDINE KINASE YPDA"/>
    <property type="match status" value="1"/>
</dbReference>
<dbReference type="InterPro" id="IPR010559">
    <property type="entry name" value="Sig_transdc_His_kin_internal"/>
</dbReference>
<keyword evidence="1" id="KW-0812">Transmembrane</keyword>
<keyword evidence="1" id="KW-1133">Transmembrane helix</keyword>
<feature type="transmembrane region" description="Helical" evidence="1">
    <location>
        <begin position="91"/>
        <end position="118"/>
    </location>
</feature>
<dbReference type="GO" id="GO:0016020">
    <property type="term" value="C:membrane"/>
    <property type="evidence" value="ECO:0007669"/>
    <property type="project" value="InterPro"/>
</dbReference>
<organism evidence="3 4">
    <name type="scientific">Psychroflexus sediminis</name>
    <dbReference type="NCBI Taxonomy" id="470826"/>
    <lineage>
        <taxon>Bacteria</taxon>
        <taxon>Pseudomonadati</taxon>
        <taxon>Bacteroidota</taxon>
        <taxon>Flavobacteriia</taxon>
        <taxon>Flavobacteriales</taxon>
        <taxon>Flavobacteriaceae</taxon>
        <taxon>Psychroflexus</taxon>
    </lineage>
</organism>
<dbReference type="OrthoDB" id="9809908at2"/>
<keyword evidence="1" id="KW-0472">Membrane</keyword>
<dbReference type="AlphaFoldDB" id="A0A1G7W7U7"/>
<dbReference type="STRING" id="470826.SAMN04488027_10541"/>
<dbReference type="Proteomes" id="UP000199296">
    <property type="component" value="Unassembled WGS sequence"/>
</dbReference>
<dbReference type="GO" id="GO:0000155">
    <property type="term" value="F:phosphorelay sensor kinase activity"/>
    <property type="evidence" value="ECO:0007669"/>
    <property type="project" value="InterPro"/>
</dbReference>
<feature type="transmembrane region" description="Helical" evidence="1">
    <location>
        <begin position="130"/>
        <end position="146"/>
    </location>
</feature>
<evidence type="ECO:0000259" key="2">
    <source>
        <dbReference type="Pfam" id="PF06580"/>
    </source>
</evidence>
<keyword evidence="3" id="KW-0808">Transferase</keyword>
<dbReference type="EMBL" id="FNCW01000005">
    <property type="protein sequence ID" value="SDG67869.1"/>
    <property type="molecule type" value="Genomic_DNA"/>
</dbReference>